<dbReference type="Proteomes" id="UP000035860">
    <property type="component" value="Unassembled WGS sequence"/>
</dbReference>
<evidence type="ECO:0000313" key="6">
    <source>
        <dbReference type="Proteomes" id="UP000035860"/>
    </source>
</evidence>
<name>A0A066ULW2_9GAMM</name>
<dbReference type="InterPro" id="IPR000524">
    <property type="entry name" value="Tscrpt_reg_HTH_GntR"/>
</dbReference>
<gene>
    <name evidence="5" type="ORF">MBO_05024</name>
</gene>
<evidence type="ECO:0000256" key="2">
    <source>
        <dbReference type="ARBA" id="ARBA00023125"/>
    </source>
</evidence>
<evidence type="ECO:0000259" key="4">
    <source>
        <dbReference type="PROSITE" id="PS50949"/>
    </source>
</evidence>
<sequence>MTAKTPAYLRIKQDILTRIHAGEWVVGSAIPTEMVLTKEFGVARMTVNRALKELTDERVLERRQGSGTFVAQQKFNRAYVNIRNIAHDIEQQGKRYTAKVLSKSIICHADIESHLRSALLNEFALISDGLEGDQPAIFEVKVLHLADDTPVQYEERWVNAELLPEFIEQDFSQVNTSEFLIANLPLEYGSYTISAVNADDQVAAALQIQSHDAVLLLGRKTHSRGQVATVAQLWHAGDQHQFSGML</sequence>
<keyword evidence="6" id="KW-1185">Reference proteome</keyword>
<keyword evidence="3" id="KW-0804">Transcription</keyword>
<dbReference type="Gene3D" id="3.40.1410.10">
    <property type="entry name" value="Chorismate lyase-like"/>
    <property type="match status" value="1"/>
</dbReference>
<dbReference type="CDD" id="cd07377">
    <property type="entry name" value="WHTH_GntR"/>
    <property type="match status" value="1"/>
</dbReference>
<dbReference type="InterPro" id="IPR036390">
    <property type="entry name" value="WH_DNA-bd_sf"/>
</dbReference>
<dbReference type="GO" id="GO:0003700">
    <property type="term" value="F:DNA-binding transcription factor activity"/>
    <property type="evidence" value="ECO:0007669"/>
    <property type="project" value="InterPro"/>
</dbReference>
<dbReference type="SUPFAM" id="SSF64288">
    <property type="entry name" value="Chorismate lyase-like"/>
    <property type="match status" value="1"/>
</dbReference>
<dbReference type="PROSITE" id="PS50949">
    <property type="entry name" value="HTH_GNTR"/>
    <property type="match status" value="1"/>
</dbReference>
<dbReference type="RefSeq" id="WP_036364555.1">
    <property type="nucleotide sequence ID" value="NZ_AOMT01000022.1"/>
</dbReference>
<dbReference type="OrthoDB" id="9808698at2"/>
<dbReference type="PRINTS" id="PR00035">
    <property type="entry name" value="HTHGNTR"/>
</dbReference>
<evidence type="ECO:0000256" key="3">
    <source>
        <dbReference type="ARBA" id="ARBA00023163"/>
    </source>
</evidence>
<dbReference type="PANTHER" id="PTHR44846">
    <property type="entry name" value="MANNOSYL-D-GLYCERATE TRANSPORT/METABOLISM SYSTEM REPRESSOR MNGR-RELATED"/>
    <property type="match status" value="1"/>
</dbReference>
<proteinExistence type="predicted"/>
<evidence type="ECO:0000256" key="1">
    <source>
        <dbReference type="ARBA" id="ARBA00023015"/>
    </source>
</evidence>
<dbReference type="AlphaFoldDB" id="A0A066ULW2"/>
<dbReference type="eggNOG" id="COG2188">
    <property type="taxonomic scope" value="Bacteria"/>
</dbReference>
<feature type="domain" description="HTH gntR-type" evidence="4">
    <location>
        <begin position="5"/>
        <end position="73"/>
    </location>
</feature>
<accession>A0A066ULW2</accession>
<keyword evidence="2" id="KW-0238">DNA-binding</keyword>
<dbReference type="Pfam" id="PF00392">
    <property type="entry name" value="GntR"/>
    <property type="match status" value="1"/>
</dbReference>
<organism evidence="5 6">
    <name type="scientific">Moraxella bovoculi 237</name>
    <dbReference type="NCBI Taxonomy" id="743974"/>
    <lineage>
        <taxon>Bacteria</taxon>
        <taxon>Pseudomonadati</taxon>
        <taxon>Pseudomonadota</taxon>
        <taxon>Gammaproteobacteria</taxon>
        <taxon>Moraxellales</taxon>
        <taxon>Moraxellaceae</taxon>
        <taxon>Moraxella</taxon>
    </lineage>
</organism>
<dbReference type="SUPFAM" id="SSF46785">
    <property type="entry name" value="Winged helix' DNA-binding domain"/>
    <property type="match status" value="1"/>
</dbReference>
<dbReference type="GO" id="GO:0003677">
    <property type="term" value="F:DNA binding"/>
    <property type="evidence" value="ECO:0007669"/>
    <property type="project" value="UniProtKB-KW"/>
</dbReference>
<reference evidence="5 6" key="1">
    <citation type="journal article" date="2014" name="Genome Announc.">
        <title>Draft Genome Sequence of Moraxella bovoculi Strain 237T (ATCC BAA-1259T) Isolated from a Calf with Infectious Bovine Keratoconjunctivitis.</title>
        <authorList>
            <person name="Calcutt M.J."/>
            <person name="Foecking M.F."/>
            <person name="Martin N.T."/>
            <person name="Mhlanga-Mutangadura T."/>
            <person name="Reilly T.J."/>
        </authorList>
    </citation>
    <scope>NUCLEOTIDE SEQUENCE [LARGE SCALE GENOMIC DNA]</scope>
    <source>
        <strain evidence="5 6">237</strain>
    </source>
</reference>
<dbReference type="FunFam" id="1.10.10.10:FF:000079">
    <property type="entry name" value="GntR family transcriptional regulator"/>
    <property type="match status" value="1"/>
</dbReference>
<dbReference type="InterPro" id="IPR011663">
    <property type="entry name" value="UTRA"/>
</dbReference>
<dbReference type="EMBL" id="AOMT01000022">
    <property type="protein sequence ID" value="KDN25144.1"/>
    <property type="molecule type" value="Genomic_DNA"/>
</dbReference>
<evidence type="ECO:0000313" key="5">
    <source>
        <dbReference type="EMBL" id="KDN25144.1"/>
    </source>
</evidence>
<keyword evidence="1" id="KW-0805">Transcription regulation</keyword>
<protein>
    <submittedName>
        <fullName evidence="5">GntR family transcriptional regulator</fullName>
    </submittedName>
</protein>
<dbReference type="SMART" id="SM00345">
    <property type="entry name" value="HTH_GNTR"/>
    <property type="match status" value="1"/>
</dbReference>
<comment type="caution">
    <text evidence="5">The sequence shown here is derived from an EMBL/GenBank/DDBJ whole genome shotgun (WGS) entry which is preliminary data.</text>
</comment>
<dbReference type="SMART" id="SM00866">
    <property type="entry name" value="UTRA"/>
    <property type="match status" value="1"/>
</dbReference>
<dbReference type="InterPro" id="IPR036388">
    <property type="entry name" value="WH-like_DNA-bd_sf"/>
</dbReference>
<dbReference type="PANTHER" id="PTHR44846:SF16">
    <property type="entry name" value="TRANSCRIPTIONAL REGULATOR PHNF-RELATED"/>
    <property type="match status" value="1"/>
</dbReference>
<dbReference type="InterPro" id="IPR050679">
    <property type="entry name" value="Bact_HTH_transcr_reg"/>
</dbReference>
<dbReference type="InterPro" id="IPR028978">
    <property type="entry name" value="Chorismate_lyase_/UTRA_dom_sf"/>
</dbReference>
<dbReference type="Pfam" id="PF07702">
    <property type="entry name" value="UTRA"/>
    <property type="match status" value="1"/>
</dbReference>
<dbReference type="Gene3D" id="1.10.10.10">
    <property type="entry name" value="Winged helix-like DNA-binding domain superfamily/Winged helix DNA-binding domain"/>
    <property type="match status" value="1"/>
</dbReference>